<feature type="domain" description="FhaA N-terminal" evidence="2">
    <location>
        <begin position="27"/>
        <end position="141"/>
    </location>
</feature>
<feature type="region of interest" description="Disordered" evidence="1">
    <location>
        <begin position="1"/>
        <end position="20"/>
    </location>
</feature>
<dbReference type="EMBL" id="JBJVNE010000031">
    <property type="protein sequence ID" value="MFM9652653.1"/>
    <property type="molecule type" value="Genomic_DNA"/>
</dbReference>
<evidence type="ECO:0000313" key="4">
    <source>
        <dbReference type="Proteomes" id="UP001631993"/>
    </source>
</evidence>
<gene>
    <name evidence="3" type="ORF">ACKI1S_41925</name>
</gene>
<accession>A0ABW9IW26</accession>
<dbReference type="InterPro" id="IPR042287">
    <property type="entry name" value="FhaA_N_sf"/>
</dbReference>
<keyword evidence="4" id="KW-1185">Reference proteome</keyword>
<dbReference type="Proteomes" id="UP001631993">
    <property type="component" value="Unassembled WGS sequence"/>
</dbReference>
<evidence type="ECO:0000259" key="2">
    <source>
        <dbReference type="Pfam" id="PF12401"/>
    </source>
</evidence>
<evidence type="ECO:0000256" key="1">
    <source>
        <dbReference type="SAM" id="MobiDB-lite"/>
    </source>
</evidence>
<feature type="compositionally biased region" description="Basic and acidic residues" evidence="1">
    <location>
        <begin position="1"/>
        <end position="12"/>
    </location>
</feature>
<dbReference type="RefSeq" id="WP_369276693.1">
    <property type="nucleotide sequence ID" value="NZ_JBJVMW010000032.1"/>
</dbReference>
<proteinExistence type="predicted"/>
<reference evidence="3 4" key="1">
    <citation type="submission" date="2024-12" db="EMBL/GenBank/DDBJ databases">
        <title>Forecasting of Potato common scab and diversities of Pathogenic streptomyces spp. in china.</title>
        <authorList>
            <person name="Handique U."/>
            <person name="Wu J."/>
        </authorList>
    </citation>
    <scope>NUCLEOTIDE SEQUENCE [LARGE SCALE GENOMIC DNA]</scope>
    <source>
        <strain evidence="3 4">ZRIMU1585</strain>
    </source>
</reference>
<protein>
    <submittedName>
        <fullName evidence="3">DUF3662 domain-containing protein</fullName>
    </submittedName>
</protein>
<dbReference type="Pfam" id="PF12401">
    <property type="entry name" value="FhaA_N"/>
    <property type="match status" value="1"/>
</dbReference>
<evidence type="ECO:0000313" key="3">
    <source>
        <dbReference type="EMBL" id="MFM9652653.1"/>
    </source>
</evidence>
<comment type="caution">
    <text evidence="3">The sequence shown here is derived from an EMBL/GenBank/DDBJ whole genome shotgun (WGS) entry which is preliminary data.</text>
</comment>
<organism evidence="3 4">
    <name type="scientific">Streptomyces galilaeus</name>
    <dbReference type="NCBI Taxonomy" id="33899"/>
    <lineage>
        <taxon>Bacteria</taxon>
        <taxon>Bacillati</taxon>
        <taxon>Actinomycetota</taxon>
        <taxon>Actinomycetes</taxon>
        <taxon>Kitasatosporales</taxon>
        <taxon>Streptomycetaceae</taxon>
        <taxon>Streptomyces</taxon>
    </lineage>
</organism>
<name>A0ABW9IW26_STRGJ</name>
<dbReference type="Gene3D" id="3.30.2320.60">
    <property type="entry name" value="FhaA, phosphopeptide-binding domain (DUF3662)"/>
    <property type="match status" value="1"/>
</dbReference>
<sequence length="155" mass="17640">MWINTRTDERVQRPGGQRKKMKSLAALEHSMERWSNALWTLLTPLAHKQQHHADVVRMLHRECDDRALILDRRRVLVPNAFVIELPPESHQQLTGSSRQLDAHLSNHVRRHAAEQGYTFAGPVAVQLMAAKGNEVGRFRVSSHIAPMEEPNPLPG</sequence>
<dbReference type="InterPro" id="IPR022128">
    <property type="entry name" value="FhaA_N"/>
</dbReference>